<dbReference type="GO" id="GO:0030017">
    <property type="term" value="C:sarcomere"/>
    <property type="evidence" value="ECO:0007669"/>
    <property type="project" value="UniProtKB-ARBA"/>
</dbReference>
<dbReference type="PROSITE" id="PS50835">
    <property type="entry name" value="IG_LIKE"/>
    <property type="match status" value="2"/>
</dbReference>
<dbReference type="InterPro" id="IPR003961">
    <property type="entry name" value="FN3_dom"/>
</dbReference>
<organism evidence="6">
    <name type="scientific">Timema monikensis</name>
    <dbReference type="NCBI Taxonomy" id="170555"/>
    <lineage>
        <taxon>Eukaryota</taxon>
        <taxon>Metazoa</taxon>
        <taxon>Ecdysozoa</taxon>
        <taxon>Arthropoda</taxon>
        <taxon>Hexapoda</taxon>
        <taxon>Insecta</taxon>
        <taxon>Pterygota</taxon>
        <taxon>Neoptera</taxon>
        <taxon>Polyneoptera</taxon>
        <taxon>Phasmatodea</taxon>
        <taxon>Timematodea</taxon>
        <taxon>Timematoidea</taxon>
        <taxon>Timematidae</taxon>
        <taxon>Timema</taxon>
    </lineage>
</organism>
<keyword evidence="2" id="KW-0393">Immunoglobulin domain</keyword>
<evidence type="ECO:0000256" key="1">
    <source>
        <dbReference type="ARBA" id="ARBA00022737"/>
    </source>
</evidence>
<dbReference type="PANTHER" id="PTHR13817">
    <property type="entry name" value="TITIN"/>
    <property type="match status" value="1"/>
</dbReference>
<reference evidence="6" key="1">
    <citation type="submission" date="2020-11" db="EMBL/GenBank/DDBJ databases">
        <authorList>
            <person name="Tran Van P."/>
        </authorList>
    </citation>
    <scope>NUCLEOTIDE SEQUENCE</scope>
</reference>
<accession>A0A7R9HQ78</accession>
<evidence type="ECO:0000256" key="3">
    <source>
        <dbReference type="SAM" id="MobiDB-lite"/>
    </source>
</evidence>
<dbReference type="GO" id="GO:0009653">
    <property type="term" value="P:anatomical structure morphogenesis"/>
    <property type="evidence" value="ECO:0007669"/>
    <property type="project" value="UniProtKB-ARBA"/>
</dbReference>
<dbReference type="AlphaFoldDB" id="A0A7R9HQ78"/>
<dbReference type="PROSITE" id="PS50853">
    <property type="entry name" value="FN3"/>
    <property type="match status" value="2"/>
</dbReference>
<dbReference type="EMBL" id="OB793755">
    <property type="protein sequence ID" value="CAD7428502.1"/>
    <property type="molecule type" value="Genomic_DNA"/>
</dbReference>
<dbReference type="SMART" id="SM00060">
    <property type="entry name" value="FN3"/>
    <property type="match status" value="2"/>
</dbReference>
<dbReference type="Pfam" id="PF00041">
    <property type="entry name" value="fn3"/>
    <property type="match status" value="2"/>
</dbReference>
<dbReference type="CDD" id="cd00096">
    <property type="entry name" value="Ig"/>
    <property type="match status" value="1"/>
</dbReference>
<feature type="domain" description="Fibronectin type-III" evidence="5">
    <location>
        <begin position="363"/>
        <end position="456"/>
    </location>
</feature>
<sequence length="459" mass="51126">MYSNSWLYTLSQGHFSPIVPPDCHASTLIANTRFGGHVVYRASLVLDWTAEDGVIGIRSRSVPPAPPGKPSLAPGTPQNQPDLVTIRWEPPINDGGAPVTGYLVEHKRTGSPHWVRATPKLVTKPELTLSGLEPGWRYQFRVSAENSAGMSEPGELSEPLTVTLYRSGVSVPHFMLELKDTTALENEKVEFLVAFRGHPTPKVSWYKDGFEIFSNRRMRVVTEEEQSSLVIFQASFTDEGEIKCTATNRAGHSVTKAKLKLEAPPSIRLPRQYEEGLLFEKDEVIRLKVSVAGRPLPRVTWFHNGEQVTFGGRYEVNNTDKTSSLRVMEARRADRGEYQVKATNRLGEDVASFLVTITDRPLPPGKAKVLMTLGKSVTLSWTEPDDDGGCKIGNYLVEYYRLGWNVWLKAATCRQMTTTLGDLIEGSEYKFRIKAESPYGVSDPSEESDVIFVPDPKRG</sequence>
<evidence type="ECO:0000259" key="5">
    <source>
        <dbReference type="PROSITE" id="PS50853"/>
    </source>
</evidence>
<dbReference type="InterPro" id="IPR036179">
    <property type="entry name" value="Ig-like_dom_sf"/>
</dbReference>
<dbReference type="InterPro" id="IPR013783">
    <property type="entry name" value="Ig-like_fold"/>
</dbReference>
<dbReference type="CDD" id="cd00063">
    <property type="entry name" value="FN3"/>
    <property type="match status" value="2"/>
</dbReference>
<dbReference type="InterPro" id="IPR003599">
    <property type="entry name" value="Ig_sub"/>
</dbReference>
<keyword evidence="1" id="KW-0677">Repeat</keyword>
<evidence type="ECO:0000256" key="2">
    <source>
        <dbReference type="ARBA" id="ARBA00023319"/>
    </source>
</evidence>
<dbReference type="PANTHER" id="PTHR13817:SF167">
    <property type="entry name" value="MYOMESIN AND MYOSIN BINDING PROTEIN"/>
    <property type="match status" value="1"/>
</dbReference>
<dbReference type="FunFam" id="2.60.40.10:FF:000056">
    <property type="entry name" value="twitchin isoform X4"/>
    <property type="match status" value="1"/>
</dbReference>
<dbReference type="InterPro" id="IPR003598">
    <property type="entry name" value="Ig_sub2"/>
</dbReference>
<proteinExistence type="predicted"/>
<dbReference type="FunFam" id="2.60.40.10:FF:000612">
    <property type="entry name" value="palladin isoform X1"/>
    <property type="match status" value="1"/>
</dbReference>
<dbReference type="GO" id="GO:0030154">
    <property type="term" value="P:cell differentiation"/>
    <property type="evidence" value="ECO:0007669"/>
    <property type="project" value="UniProtKB-ARBA"/>
</dbReference>
<dbReference type="Pfam" id="PF07679">
    <property type="entry name" value="I-set"/>
    <property type="match status" value="2"/>
</dbReference>
<feature type="domain" description="Ig-like" evidence="4">
    <location>
        <begin position="264"/>
        <end position="358"/>
    </location>
</feature>
<name>A0A7R9HQ78_9NEOP</name>
<dbReference type="InterPro" id="IPR007110">
    <property type="entry name" value="Ig-like_dom"/>
</dbReference>
<feature type="domain" description="Fibronectin type-III" evidence="5">
    <location>
        <begin position="66"/>
        <end position="167"/>
    </location>
</feature>
<dbReference type="SMART" id="SM00408">
    <property type="entry name" value="IGc2"/>
    <property type="match status" value="2"/>
</dbReference>
<protein>
    <recommendedName>
        <fullName evidence="7">Titin</fullName>
    </recommendedName>
</protein>
<evidence type="ECO:0000313" key="6">
    <source>
        <dbReference type="EMBL" id="CAD7428502.1"/>
    </source>
</evidence>
<dbReference type="SMART" id="SM00409">
    <property type="entry name" value="IG"/>
    <property type="match status" value="2"/>
</dbReference>
<dbReference type="InterPro" id="IPR013098">
    <property type="entry name" value="Ig_I-set"/>
</dbReference>
<dbReference type="InterPro" id="IPR050964">
    <property type="entry name" value="Striated_Muscle_Regulatory"/>
</dbReference>
<dbReference type="InterPro" id="IPR036116">
    <property type="entry name" value="FN3_sf"/>
</dbReference>
<dbReference type="PRINTS" id="PR00014">
    <property type="entry name" value="FNTYPEIII"/>
</dbReference>
<dbReference type="FunFam" id="2.60.40.10:FF:000031">
    <property type="entry name" value="Myosin-binding protein C, slow type"/>
    <property type="match status" value="1"/>
</dbReference>
<feature type="region of interest" description="Disordered" evidence="3">
    <location>
        <begin position="59"/>
        <end position="81"/>
    </location>
</feature>
<dbReference type="SUPFAM" id="SSF49265">
    <property type="entry name" value="Fibronectin type III"/>
    <property type="match status" value="1"/>
</dbReference>
<dbReference type="FunFam" id="2.60.40.10:FF:001806">
    <property type="entry name" value="Blast:Twitchin"/>
    <property type="match status" value="1"/>
</dbReference>
<evidence type="ECO:0000259" key="4">
    <source>
        <dbReference type="PROSITE" id="PS50835"/>
    </source>
</evidence>
<feature type="domain" description="Ig-like" evidence="4">
    <location>
        <begin position="172"/>
        <end position="260"/>
    </location>
</feature>
<dbReference type="SUPFAM" id="SSF48726">
    <property type="entry name" value="Immunoglobulin"/>
    <property type="match status" value="2"/>
</dbReference>
<evidence type="ECO:0008006" key="7">
    <source>
        <dbReference type="Google" id="ProtNLM"/>
    </source>
</evidence>
<dbReference type="Gene3D" id="2.60.40.10">
    <property type="entry name" value="Immunoglobulins"/>
    <property type="match status" value="4"/>
</dbReference>
<gene>
    <name evidence="6" type="ORF">TMSB3V08_LOCUS5304</name>
</gene>